<evidence type="ECO:0000259" key="4">
    <source>
        <dbReference type="PROSITE" id="PS50995"/>
    </source>
</evidence>
<organism evidence="5 6">
    <name type="scientific">Marinococcus luteus</name>
    <dbReference type="NCBI Taxonomy" id="1122204"/>
    <lineage>
        <taxon>Bacteria</taxon>
        <taxon>Bacillati</taxon>
        <taxon>Bacillota</taxon>
        <taxon>Bacilli</taxon>
        <taxon>Bacillales</taxon>
        <taxon>Bacillaceae</taxon>
        <taxon>Marinococcus</taxon>
    </lineage>
</organism>
<dbReference type="Pfam" id="PF01047">
    <property type="entry name" value="MarR"/>
    <property type="match status" value="1"/>
</dbReference>
<protein>
    <submittedName>
        <fullName evidence="5">DNA-binding transcriptional regulator, MarR family</fullName>
    </submittedName>
</protein>
<dbReference type="InterPro" id="IPR011991">
    <property type="entry name" value="ArsR-like_HTH"/>
</dbReference>
<gene>
    <name evidence="5" type="ORF">SAMN05421781_1885</name>
</gene>
<reference evidence="5 6" key="1">
    <citation type="submission" date="2016-10" db="EMBL/GenBank/DDBJ databases">
        <authorList>
            <person name="de Groot N.N."/>
        </authorList>
    </citation>
    <scope>NUCLEOTIDE SEQUENCE [LARGE SCALE GENOMIC DNA]</scope>
    <source>
        <strain evidence="5 6">DSM 23126</strain>
    </source>
</reference>
<dbReference type="AlphaFoldDB" id="A0A1H2UT91"/>
<proteinExistence type="predicted"/>
<evidence type="ECO:0000313" key="6">
    <source>
        <dbReference type="Proteomes" id="UP000199488"/>
    </source>
</evidence>
<dbReference type="InterPro" id="IPR023187">
    <property type="entry name" value="Tscrpt_reg_MarR-type_CS"/>
</dbReference>
<dbReference type="InterPro" id="IPR000835">
    <property type="entry name" value="HTH_MarR-typ"/>
</dbReference>
<dbReference type="PANTHER" id="PTHR42756:SF1">
    <property type="entry name" value="TRANSCRIPTIONAL REPRESSOR OF EMRAB OPERON"/>
    <property type="match status" value="1"/>
</dbReference>
<keyword evidence="3" id="KW-0804">Transcription</keyword>
<dbReference type="Gene3D" id="1.10.10.10">
    <property type="entry name" value="Winged helix-like DNA-binding domain superfamily/Winged helix DNA-binding domain"/>
    <property type="match status" value="1"/>
</dbReference>
<feature type="domain" description="HTH marR-type" evidence="4">
    <location>
        <begin position="5"/>
        <end position="141"/>
    </location>
</feature>
<dbReference type="InterPro" id="IPR036388">
    <property type="entry name" value="WH-like_DNA-bd_sf"/>
</dbReference>
<evidence type="ECO:0000256" key="3">
    <source>
        <dbReference type="ARBA" id="ARBA00023163"/>
    </source>
</evidence>
<dbReference type="STRING" id="1122204.SAMN05421781_1885"/>
<dbReference type="PRINTS" id="PR00598">
    <property type="entry name" value="HTHMARR"/>
</dbReference>
<dbReference type="InterPro" id="IPR036390">
    <property type="entry name" value="WH_DNA-bd_sf"/>
</dbReference>
<keyword evidence="2 5" id="KW-0238">DNA-binding</keyword>
<evidence type="ECO:0000313" key="5">
    <source>
        <dbReference type="EMBL" id="SDW59292.1"/>
    </source>
</evidence>
<name>A0A1H2UT91_9BACI</name>
<dbReference type="GO" id="GO:0003677">
    <property type="term" value="F:DNA binding"/>
    <property type="evidence" value="ECO:0007669"/>
    <property type="project" value="UniProtKB-KW"/>
</dbReference>
<dbReference type="SUPFAM" id="SSF46785">
    <property type="entry name" value="Winged helix' DNA-binding domain"/>
    <property type="match status" value="1"/>
</dbReference>
<keyword evidence="1" id="KW-0805">Transcription regulation</keyword>
<dbReference type="PROSITE" id="PS50995">
    <property type="entry name" value="HTH_MARR_2"/>
    <property type="match status" value="1"/>
</dbReference>
<dbReference type="Proteomes" id="UP000199488">
    <property type="component" value="Unassembled WGS sequence"/>
</dbReference>
<dbReference type="PANTHER" id="PTHR42756">
    <property type="entry name" value="TRANSCRIPTIONAL REGULATOR, MARR"/>
    <property type="match status" value="1"/>
</dbReference>
<dbReference type="PROSITE" id="PS01117">
    <property type="entry name" value="HTH_MARR_1"/>
    <property type="match status" value="1"/>
</dbReference>
<dbReference type="EMBL" id="FNNC01000003">
    <property type="protein sequence ID" value="SDW59292.1"/>
    <property type="molecule type" value="Genomic_DNA"/>
</dbReference>
<dbReference type="GO" id="GO:0003700">
    <property type="term" value="F:DNA-binding transcription factor activity"/>
    <property type="evidence" value="ECO:0007669"/>
    <property type="project" value="InterPro"/>
</dbReference>
<sequence length="152" mass="17729">MNEHDKEMLELIETGVVTLMRRADFKRTLDSQASSLDRSAYLILQVLHQQSPRSARELADHFLLDISTLSRQIHSLEKKGLVSRRPDHHDKRVNQIVITNEGIEAINTLKQERIHMYDSLLADWDKEERDQFAQLLERFNNTLVQKRGLPSS</sequence>
<dbReference type="SMART" id="SM00347">
    <property type="entry name" value="HTH_MARR"/>
    <property type="match status" value="1"/>
</dbReference>
<dbReference type="RefSeq" id="WP_091614163.1">
    <property type="nucleotide sequence ID" value="NZ_FNNC01000003.1"/>
</dbReference>
<evidence type="ECO:0000256" key="2">
    <source>
        <dbReference type="ARBA" id="ARBA00023125"/>
    </source>
</evidence>
<dbReference type="OrthoDB" id="2389730at2"/>
<accession>A0A1H2UT91</accession>
<evidence type="ECO:0000256" key="1">
    <source>
        <dbReference type="ARBA" id="ARBA00023015"/>
    </source>
</evidence>
<keyword evidence="6" id="KW-1185">Reference proteome</keyword>
<dbReference type="CDD" id="cd00090">
    <property type="entry name" value="HTH_ARSR"/>
    <property type="match status" value="1"/>
</dbReference>